<evidence type="ECO:0000313" key="3">
    <source>
        <dbReference type="Proteomes" id="UP001430356"/>
    </source>
</evidence>
<feature type="compositionally biased region" description="Acidic residues" evidence="1">
    <location>
        <begin position="18"/>
        <end position="30"/>
    </location>
</feature>
<feature type="region of interest" description="Disordered" evidence="1">
    <location>
        <begin position="126"/>
        <end position="177"/>
    </location>
</feature>
<feature type="compositionally biased region" description="Gly residues" evidence="1">
    <location>
        <begin position="228"/>
        <end position="267"/>
    </location>
</feature>
<reference evidence="2 3" key="1">
    <citation type="journal article" date="2021" name="MBio">
        <title>A New Model Trypanosomatid, Novymonas esmeraldas: Genomic Perception of Its 'Candidatus Pandoraea novymonadis' Endosymbiont.</title>
        <authorList>
            <person name="Zakharova A."/>
            <person name="Saura A."/>
            <person name="Butenko A."/>
            <person name="Podesvova L."/>
            <person name="Warmusova S."/>
            <person name="Kostygov A.Y."/>
            <person name="Nenarokova A."/>
            <person name="Lukes J."/>
            <person name="Opperdoes F.R."/>
            <person name="Yurchenko V."/>
        </authorList>
    </citation>
    <scope>NUCLEOTIDE SEQUENCE [LARGE SCALE GENOMIC DNA]</scope>
    <source>
        <strain evidence="2 3">E262AT.01</strain>
    </source>
</reference>
<feature type="region of interest" description="Disordered" evidence="1">
    <location>
        <begin position="1"/>
        <end position="70"/>
    </location>
</feature>
<gene>
    <name evidence="2" type="ORF">NESM_000332600</name>
</gene>
<accession>A0AAW0ELP0</accession>
<feature type="region of interest" description="Disordered" evidence="1">
    <location>
        <begin position="226"/>
        <end position="267"/>
    </location>
</feature>
<comment type="caution">
    <text evidence="2">The sequence shown here is derived from an EMBL/GenBank/DDBJ whole genome shotgun (WGS) entry which is preliminary data.</text>
</comment>
<dbReference type="EMBL" id="JAECZO010000032">
    <property type="protein sequence ID" value="KAK7194187.1"/>
    <property type="molecule type" value="Genomic_DNA"/>
</dbReference>
<dbReference type="Proteomes" id="UP001430356">
    <property type="component" value="Unassembled WGS sequence"/>
</dbReference>
<name>A0AAW0ELP0_9TRYP</name>
<feature type="compositionally biased region" description="Low complexity" evidence="1">
    <location>
        <begin position="56"/>
        <end position="66"/>
    </location>
</feature>
<sequence length="267" mass="28717">MSGGHGQHVYDVLGRMSDDEDEDEVPEDMDVTFVPASKRPVPAASTAQRGGRALVTSASNTAATTTARERTETVYEQERNAKVRQLLAEQQKSAPGVVFSLDAYEVPLSDPHVLAAFAEAADRLNTGQADTDGPRRGSWQQQQQHRGGRGGEGGERGGWGGPRRLRMPHPNMSEEEQARFVRHRRNMAVTRNALREVDPDTLEYMQVTQAADQLPPSRGRDSFALTYRGGGRGVGGMRGGGGDWRGRGGRGGRGGSGGSGGSGFRPY</sequence>
<evidence type="ECO:0000256" key="1">
    <source>
        <dbReference type="SAM" id="MobiDB-lite"/>
    </source>
</evidence>
<feature type="compositionally biased region" description="Low complexity" evidence="1">
    <location>
        <begin position="136"/>
        <end position="145"/>
    </location>
</feature>
<proteinExistence type="predicted"/>
<protein>
    <submittedName>
        <fullName evidence="2">Uncharacterized protein</fullName>
    </submittedName>
</protein>
<keyword evidence="3" id="KW-1185">Reference proteome</keyword>
<evidence type="ECO:0000313" key="2">
    <source>
        <dbReference type="EMBL" id="KAK7194187.1"/>
    </source>
</evidence>
<dbReference type="AlphaFoldDB" id="A0AAW0ELP0"/>
<organism evidence="2 3">
    <name type="scientific">Novymonas esmeraldas</name>
    <dbReference type="NCBI Taxonomy" id="1808958"/>
    <lineage>
        <taxon>Eukaryota</taxon>
        <taxon>Discoba</taxon>
        <taxon>Euglenozoa</taxon>
        <taxon>Kinetoplastea</taxon>
        <taxon>Metakinetoplastina</taxon>
        <taxon>Trypanosomatida</taxon>
        <taxon>Trypanosomatidae</taxon>
        <taxon>Novymonas</taxon>
    </lineage>
</organism>